<dbReference type="Gene3D" id="1.10.10.10">
    <property type="entry name" value="Winged helix-like DNA-binding domain superfamily/Winged helix DNA-binding domain"/>
    <property type="match status" value="1"/>
</dbReference>
<organism evidence="7 8">
    <name type="scientific">Streptomyces nanshensis</name>
    <dbReference type="NCBI Taxonomy" id="518642"/>
    <lineage>
        <taxon>Bacteria</taxon>
        <taxon>Bacillati</taxon>
        <taxon>Actinomycetota</taxon>
        <taxon>Actinomycetes</taxon>
        <taxon>Kitasatosporales</taxon>
        <taxon>Streptomycetaceae</taxon>
        <taxon>Streptomyces</taxon>
    </lineage>
</organism>
<dbReference type="Pfam" id="PF08100">
    <property type="entry name" value="Dimerisation"/>
    <property type="match status" value="1"/>
</dbReference>
<dbReference type="GO" id="GO:0008171">
    <property type="term" value="F:O-methyltransferase activity"/>
    <property type="evidence" value="ECO:0007669"/>
    <property type="project" value="InterPro"/>
</dbReference>
<dbReference type="InterPro" id="IPR001077">
    <property type="entry name" value="COMT_C"/>
</dbReference>
<dbReference type="InterPro" id="IPR016461">
    <property type="entry name" value="COMT-like"/>
</dbReference>
<comment type="caution">
    <text evidence="7">The sequence shown here is derived from an EMBL/GenBank/DDBJ whole genome shotgun (WGS) entry which is preliminary data.</text>
</comment>
<sequence>MRMLLYGQLVSRAVSVLVRLGIPELLAERSRGVKELAAATRTHPSALERLLRALVPFGVIAEEGEEGDGARFGLTPLGTTLQPEVSGTAQPTALLLADEVGTAWTRLEHTVRTGESAFRTVYDADLFGYLERNPGLRETFDRSQAAGLTLEVDEIFASITFDRYRHIVDVGGGDGALLCSVLHRTPGSVGTVVDMPGTVPLAQKRIAEADLAHRCSAEVGDFFDRVLPGKDLYILSHILHDWDDRSALRILRTCRAALPENGRIMVIDLVTDGCRAQDDGSESHRLPAVMDLYMLSLFGASGGQERTRSAFAELLAEAGLVEEEAEVLPSGMAVITARRSE</sequence>
<keyword evidence="1 7" id="KW-0489">Methyltransferase</keyword>
<dbReference type="PATRIC" id="fig|518642.10.peg.6178"/>
<dbReference type="InterPro" id="IPR029063">
    <property type="entry name" value="SAM-dependent_MTases_sf"/>
</dbReference>
<dbReference type="Pfam" id="PF00891">
    <property type="entry name" value="Methyltransf_2"/>
    <property type="match status" value="1"/>
</dbReference>
<evidence type="ECO:0000256" key="2">
    <source>
        <dbReference type="ARBA" id="ARBA00022679"/>
    </source>
</evidence>
<dbReference type="Gene3D" id="3.40.50.150">
    <property type="entry name" value="Vaccinia Virus protein VP39"/>
    <property type="match status" value="1"/>
</dbReference>
<evidence type="ECO:0000256" key="1">
    <source>
        <dbReference type="ARBA" id="ARBA00022603"/>
    </source>
</evidence>
<proteinExistence type="predicted"/>
<evidence type="ECO:0000256" key="3">
    <source>
        <dbReference type="ARBA" id="ARBA00022691"/>
    </source>
</evidence>
<reference evidence="7 8" key="1">
    <citation type="journal article" date="2016" name="Front. Microbiol.">
        <title>Comparative Genomics Analysis of Streptomyces Species Reveals Their Adaptation to the Marine Environment and Their Diversity at the Genomic Level.</title>
        <authorList>
            <person name="Tian X."/>
            <person name="Zhang Z."/>
            <person name="Yang T."/>
            <person name="Chen M."/>
            <person name="Li J."/>
            <person name="Chen F."/>
            <person name="Yang J."/>
            <person name="Li W."/>
            <person name="Zhang B."/>
            <person name="Zhang Z."/>
            <person name="Wu J."/>
            <person name="Zhang C."/>
            <person name="Long L."/>
            <person name="Xiao J."/>
        </authorList>
    </citation>
    <scope>NUCLEOTIDE SEQUENCE [LARGE SCALE GENOMIC DNA]</scope>
    <source>
        <strain evidence="7 8">SCSIO 10429</strain>
    </source>
</reference>
<dbReference type="AlphaFoldDB" id="A0A1E7KX43"/>
<dbReference type="InterPro" id="IPR012967">
    <property type="entry name" value="COMT_dimerisation"/>
</dbReference>
<dbReference type="InterPro" id="IPR036390">
    <property type="entry name" value="WH_DNA-bd_sf"/>
</dbReference>
<dbReference type="GO" id="GO:0046983">
    <property type="term" value="F:protein dimerization activity"/>
    <property type="evidence" value="ECO:0007669"/>
    <property type="project" value="InterPro"/>
</dbReference>
<keyword evidence="3" id="KW-0949">S-adenosyl-L-methionine</keyword>
<accession>A0A1E7KX43</accession>
<evidence type="ECO:0000259" key="6">
    <source>
        <dbReference type="Pfam" id="PF08100"/>
    </source>
</evidence>
<dbReference type="PANTHER" id="PTHR43712">
    <property type="entry name" value="PUTATIVE (AFU_ORTHOLOGUE AFUA_4G14580)-RELATED"/>
    <property type="match status" value="1"/>
</dbReference>
<evidence type="ECO:0000259" key="5">
    <source>
        <dbReference type="Pfam" id="PF00891"/>
    </source>
</evidence>
<dbReference type="Proteomes" id="UP000176005">
    <property type="component" value="Unassembled WGS sequence"/>
</dbReference>
<dbReference type="PROSITE" id="PS51683">
    <property type="entry name" value="SAM_OMT_II"/>
    <property type="match status" value="1"/>
</dbReference>
<feature type="domain" description="O-methyltransferase dimerisation" evidence="6">
    <location>
        <begin position="4"/>
        <end position="81"/>
    </location>
</feature>
<name>A0A1E7KX43_9ACTN</name>
<feature type="domain" description="O-methyltransferase C-terminal" evidence="5">
    <location>
        <begin position="104"/>
        <end position="319"/>
    </location>
</feature>
<evidence type="ECO:0000313" key="8">
    <source>
        <dbReference type="Proteomes" id="UP000176005"/>
    </source>
</evidence>
<dbReference type="GO" id="GO:0032259">
    <property type="term" value="P:methylation"/>
    <property type="evidence" value="ECO:0007669"/>
    <property type="project" value="UniProtKB-KW"/>
</dbReference>
<dbReference type="PIRSF" id="PIRSF005739">
    <property type="entry name" value="O-mtase"/>
    <property type="match status" value="1"/>
</dbReference>
<keyword evidence="8" id="KW-1185">Reference proteome</keyword>
<dbReference type="CDD" id="cd02440">
    <property type="entry name" value="AdoMet_MTases"/>
    <property type="match status" value="1"/>
</dbReference>
<keyword evidence="2 7" id="KW-0808">Transferase</keyword>
<gene>
    <name evidence="7" type="ORF">AN218_26200</name>
</gene>
<dbReference type="SUPFAM" id="SSF46785">
    <property type="entry name" value="Winged helix' DNA-binding domain"/>
    <property type="match status" value="1"/>
</dbReference>
<protein>
    <submittedName>
        <fullName evidence="7">Methyltransferase</fullName>
    </submittedName>
</protein>
<dbReference type="PANTHER" id="PTHR43712:SF2">
    <property type="entry name" value="O-METHYLTRANSFERASE CICE"/>
    <property type="match status" value="1"/>
</dbReference>
<dbReference type="EMBL" id="LJGW01000419">
    <property type="protein sequence ID" value="OEV08507.1"/>
    <property type="molecule type" value="Genomic_DNA"/>
</dbReference>
<dbReference type="SUPFAM" id="SSF53335">
    <property type="entry name" value="S-adenosyl-L-methionine-dependent methyltransferases"/>
    <property type="match status" value="1"/>
</dbReference>
<evidence type="ECO:0000256" key="4">
    <source>
        <dbReference type="PIRSR" id="PIRSR005739-1"/>
    </source>
</evidence>
<dbReference type="InterPro" id="IPR036388">
    <property type="entry name" value="WH-like_DNA-bd_sf"/>
</dbReference>
<evidence type="ECO:0000313" key="7">
    <source>
        <dbReference type="EMBL" id="OEV08507.1"/>
    </source>
</evidence>
<dbReference type="Gene3D" id="1.10.287.1350">
    <property type="match status" value="1"/>
</dbReference>
<feature type="active site" description="Proton acceptor" evidence="4">
    <location>
        <position position="240"/>
    </location>
</feature>